<evidence type="ECO:0000313" key="3">
    <source>
        <dbReference type="Proteomes" id="UP001234798"/>
    </source>
</evidence>
<feature type="compositionally biased region" description="Low complexity" evidence="1">
    <location>
        <begin position="45"/>
        <end position="69"/>
    </location>
</feature>
<keyword evidence="3" id="KW-1185">Reference proteome</keyword>
<evidence type="ECO:0000313" key="2">
    <source>
        <dbReference type="EMBL" id="WMD20882.1"/>
    </source>
</evidence>
<dbReference type="EMBL" id="CP132976">
    <property type="protein sequence ID" value="WMD20882.1"/>
    <property type="molecule type" value="Genomic_DNA"/>
</dbReference>
<dbReference type="Proteomes" id="UP001234798">
    <property type="component" value="Chromosome"/>
</dbReference>
<gene>
    <name evidence="2" type="ORF">RAS12_00495</name>
</gene>
<reference evidence="2 3" key="1">
    <citation type="submission" date="2023-08" db="EMBL/GenBank/DDBJ databases">
        <title>Achromobacter seleniivolatilans sp. nov., isolated from seleniferous soil.</title>
        <authorList>
            <person name="Zhang S."/>
            <person name="Li K."/>
            <person name="Peng J."/>
            <person name="Zhao Q."/>
            <person name="Wang H."/>
            <person name="Guo Y."/>
        </authorList>
    </citation>
    <scope>NUCLEOTIDE SEQUENCE [LARGE SCALE GENOMIC DNA]</scope>
    <source>
        <strain evidence="2 3">R39</strain>
    </source>
</reference>
<accession>A0ABY9M4Z3</accession>
<evidence type="ECO:0000256" key="1">
    <source>
        <dbReference type="SAM" id="MobiDB-lite"/>
    </source>
</evidence>
<sequence>MLDIQEGRVAETTITLDACALLDLFAAHGAVETVRAKQAEKQRQQADAAAVATQAEIPTEQQAPQEQAA</sequence>
<proteinExistence type="predicted"/>
<organism evidence="2 3">
    <name type="scientific">Achromobacter seleniivolatilans</name>
    <dbReference type="NCBI Taxonomy" id="3047478"/>
    <lineage>
        <taxon>Bacteria</taxon>
        <taxon>Pseudomonadati</taxon>
        <taxon>Pseudomonadota</taxon>
        <taxon>Betaproteobacteria</taxon>
        <taxon>Burkholderiales</taxon>
        <taxon>Alcaligenaceae</taxon>
        <taxon>Achromobacter</taxon>
    </lineage>
</organism>
<name>A0ABY9M4Z3_9BURK</name>
<feature type="region of interest" description="Disordered" evidence="1">
    <location>
        <begin position="43"/>
        <end position="69"/>
    </location>
</feature>
<dbReference type="RefSeq" id="WP_306944414.1">
    <property type="nucleotide sequence ID" value="NZ_CP132976.1"/>
</dbReference>
<protein>
    <submittedName>
        <fullName evidence="2">Uncharacterized protein</fullName>
    </submittedName>
</protein>